<keyword evidence="5" id="KW-1185">Reference proteome</keyword>
<dbReference type="InterPro" id="IPR036384">
    <property type="entry name" value="Tus_sf"/>
</dbReference>
<sequence>MITPFSIRSHFDYLHEQISLFCNELAEADIVSADYYQLPLITKEDENKAPESIHVEKISGTSALNKAINAYKDLYLDKKISGKIIQRHPGLITVNDKNLHIQSRLKEVNKAKNDFKNLILSIENNDARFDAVHSAIPNLVTLAAYRKIHSEIADPYSVRFTWMTKHAIRTLSKDTALKMLNNSSNYTNPRMIDQQSWISLVETEKLRVSKLNEKSKLRIRRPTRVSPEVNIRFTAENRYHVSAALPFILFNPSKNTKLGTLTNYEKVENHPRKRAYNFLVDRIYLEKLAE</sequence>
<dbReference type="Gene3D" id="3.50.14.10">
    <property type="entry name" value="Replication terminator Tus, domain 1 superfamily/Replication terminator Tus"/>
    <property type="match status" value="1"/>
</dbReference>
<dbReference type="InterPro" id="IPR008865">
    <property type="entry name" value="DNA_replication_term_site-bd"/>
</dbReference>
<dbReference type="RefSeq" id="WP_192509330.1">
    <property type="nucleotide sequence ID" value="NZ_AQGV01000015.1"/>
</dbReference>
<dbReference type="Proteomes" id="UP000615755">
    <property type="component" value="Unassembled WGS sequence"/>
</dbReference>
<gene>
    <name evidence="4" type="primary">tus</name>
    <name evidence="4" type="ORF">PAUR_b0145</name>
</gene>
<organism evidence="4 5">
    <name type="scientific">Pseudoalteromonas aurantia 208</name>
    <dbReference type="NCBI Taxonomy" id="1314867"/>
    <lineage>
        <taxon>Bacteria</taxon>
        <taxon>Pseudomonadati</taxon>
        <taxon>Pseudomonadota</taxon>
        <taxon>Gammaproteobacteria</taxon>
        <taxon>Alteromonadales</taxon>
        <taxon>Pseudoalteromonadaceae</taxon>
        <taxon>Pseudoalteromonas</taxon>
    </lineage>
</organism>
<evidence type="ECO:0000256" key="3">
    <source>
        <dbReference type="ARBA" id="ARBA00023125"/>
    </source>
</evidence>
<evidence type="ECO:0000313" key="5">
    <source>
        <dbReference type="Proteomes" id="UP000615755"/>
    </source>
</evidence>
<keyword evidence="1" id="KW-0963">Cytoplasm</keyword>
<dbReference type="Pfam" id="PF05472">
    <property type="entry name" value="Ter"/>
    <property type="match status" value="1"/>
</dbReference>
<dbReference type="SUPFAM" id="SSF56596">
    <property type="entry name" value="Replication terminator protein (Tus)"/>
    <property type="match status" value="1"/>
</dbReference>
<keyword evidence="2" id="KW-0235">DNA replication</keyword>
<comment type="caution">
    <text evidence="4">The sequence shown here is derived from an EMBL/GenBank/DDBJ whole genome shotgun (WGS) entry which is preliminary data.</text>
</comment>
<keyword evidence="3" id="KW-0238">DNA-binding</keyword>
<dbReference type="InterPro" id="IPR036381">
    <property type="entry name" value="Tus_dom1"/>
</dbReference>
<evidence type="ECO:0000256" key="2">
    <source>
        <dbReference type="ARBA" id="ARBA00022705"/>
    </source>
</evidence>
<reference evidence="4 5" key="1">
    <citation type="submission" date="2015-03" db="EMBL/GenBank/DDBJ databases">
        <title>Genome sequence of Pseudoalteromonas aurantia.</title>
        <authorList>
            <person name="Xie B.-B."/>
            <person name="Rong J.-C."/>
            <person name="Qin Q.-L."/>
            <person name="Zhang Y.-Z."/>
        </authorList>
    </citation>
    <scope>NUCLEOTIDE SEQUENCE [LARGE SCALE GENOMIC DNA]</scope>
    <source>
        <strain evidence="4 5">208</strain>
    </source>
</reference>
<dbReference type="EMBL" id="AQGV01000015">
    <property type="protein sequence ID" value="MBE0370173.1"/>
    <property type="molecule type" value="Genomic_DNA"/>
</dbReference>
<proteinExistence type="predicted"/>
<protein>
    <submittedName>
        <fullName evidence="4">DNA replication terminus site-binding protein</fullName>
    </submittedName>
</protein>
<dbReference type="Gene3D" id="3.30.54.10">
    <property type="match status" value="1"/>
</dbReference>
<evidence type="ECO:0000256" key="1">
    <source>
        <dbReference type="ARBA" id="ARBA00022490"/>
    </source>
</evidence>
<accession>A0ABR9EKC9</accession>
<evidence type="ECO:0000313" key="4">
    <source>
        <dbReference type="EMBL" id="MBE0370173.1"/>
    </source>
</evidence>
<name>A0ABR9EKC9_9GAMM</name>